<sequence>MPTSRVDDHDVVLTCPGDCDAFASDGHRVAGRLPVVLALDPGVRGEHRDTRALADHGQLGDGVRALQVGRDEDRGVPLLAQVQRELAREGRLARALEARQQDDRRWGLRQGQRPVLTTEDRDELVIDDLDDLLGRVQRTGHLRGERALPHAPGELPDHRHRDVGVEEGTPDLADRGVHVGLGQPSLGAEVLEGRRKTVGQGREHRSFLTGGRAVGEPPGYRRALG</sequence>
<reference evidence="1" key="1">
    <citation type="submission" date="2016-10" db="EMBL/GenBank/DDBJ databases">
        <title>Sequence of Gallionella enrichment culture.</title>
        <authorList>
            <person name="Poehlein A."/>
            <person name="Muehling M."/>
            <person name="Daniel R."/>
        </authorList>
    </citation>
    <scope>NUCLEOTIDE SEQUENCE</scope>
</reference>
<name>A0A1J5PFU8_9ZZZZ</name>
<comment type="caution">
    <text evidence="1">The sequence shown here is derived from an EMBL/GenBank/DDBJ whole genome shotgun (WGS) entry which is preliminary data.</text>
</comment>
<protein>
    <submittedName>
        <fullName evidence="1">Uncharacterized protein</fullName>
    </submittedName>
</protein>
<organism evidence="1">
    <name type="scientific">mine drainage metagenome</name>
    <dbReference type="NCBI Taxonomy" id="410659"/>
    <lineage>
        <taxon>unclassified sequences</taxon>
        <taxon>metagenomes</taxon>
        <taxon>ecological metagenomes</taxon>
    </lineage>
</organism>
<evidence type="ECO:0000313" key="1">
    <source>
        <dbReference type="EMBL" id="OIQ70270.1"/>
    </source>
</evidence>
<proteinExistence type="predicted"/>
<gene>
    <name evidence="1" type="ORF">GALL_481190</name>
</gene>
<dbReference type="EMBL" id="MLJW01004284">
    <property type="protein sequence ID" value="OIQ70270.1"/>
    <property type="molecule type" value="Genomic_DNA"/>
</dbReference>
<dbReference type="AlphaFoldDB" id="A0A1J5PFU8"/>
<accession>A0A1J5PFU8</accession>